<protein>
    <submittedName>
        <fullName evidence="2">Uncharacterized protein</fullName>
    </submittedName>
</protein>
<sequence>MVKITNLFKHHKTSIASDKSPKGSHNNICHKCESSSAGGYYASLWLVNPQLSPPRNVSYWVRCRCHNL</sequence>
<evidence type="ECO:0000313" key="2">
    <source>
        <dbReference type="WBParaSite" id="ACRNAN_scaffold4157.g26870.t1"/>
    </source>
</evidence>
<evidence type="ECO:0000313" key="1">
    <source>
        <dbReference type="Proteomes" id="UP000887540"/>
    </source>
</evidence>
<accession>A0A914DUC1</accession>
<organism evidence="1 2">
    <name type="scientific">Acrobeloides nanus</name>
    <dbReference type="NCBI Taxonomy" id="290746"/>
    <lineage>
        <taxon>Eukaryota</taxon>
        <taxon>Metazoa</taxon>
        <taxon>Ecdysozoa</taxon>
        <taxon>Nematoda</taxon>
        <taxon>Chromadorea</taxon>
        <taxon>Rhabditida</taxon>
        <taxon>Tylenchina</taxon>
        <taxon>Cephalobomorpha</taxon>
        <taxon>Cephaloboidea</taxon>
        <taxon>Cephalobidae</taxon>
        <taxon>Acrobeloides</taxon>
    </lineage>
</organism>
<dbReference type="AlphaFoldDB" id="A0A914DUC1"/>
<dbReference type="Proteomes" id="UP000887540">
    <property type="component" value="Unplaced"/>
</dbReference>
<keyword evidence="1" id="KW-1185">Reference proteome</keyword>
<dbReference type="WBParaSite" id="ACRNAN_scaffold4157.g26870.t1">
    <property type="protein sequence ID" value="ACRNAN_scaffold4157.g26870.t1"/>
    <property type="gene ID" value="ACRNAN_scaffold4157.g26870"/>
</dbReference>
<proteinExistence type="predicted"/>
<reference evidence="2" key="1">
    <citation type="submission" date="2022-11" db="UniProtKB">
        <authorList>
            <consortium name="WormBaseParasite"/>
        </authorList>
    </citation>
    <scope>IDENTIFICATION</scope>
</reference>
<name>A0A914DUC1_9BILA</name>